<name>A0A3A4NEK3_ABYX5</name>
<gene>
    <name evidence="2" type="ORF">C4520_15290</name>
</gene>
<evidence type="ECO:0000313" key="2">
    <source>
        <dbReference type="EMBL" id="RJP17969.1"/>
    </source>
</evidence>
<sequence length="218" mass="24677">MIKINLIPRELVPKKRNLLPHFAVAVLAGVLLLWFGSSLAASYSQLDQDQKRLVLIEEELDSLQEAVAQVKQLEKDKELLSQKEQAVVQITTGRTVWSHELYVLAGLVPDGLWLERVNMSTRRRPVTVEVPNPNRNPGQPPTIQKTVVQSFPAIRLSGYALSPHREKGLELVGKLINNIKLDDEFSVRFVSPELKSIERQEFRGSTVMKFVMDCEISI</sequence>
<protein>
    <recommendedName>
        <fullName evidence="4">PilN domain-containing protein</fullName>
    </recommendedName>
</protein>
<accession>A0A3A4NEK3</accession>
<evidence type="ECO:0000256" key="1">
    <source>
        <dbReference type="SAM" id="Coils"/>
    </source>
</evidence>
<dbReference type="AlphaFoldDB" id="A0A3A4NEK3"/>
<dbReference type="Proteomes" id="UP000265882">
    <property type="component" value="Unassembled WGS sequence"/>
</dbReference>
<proteinExistence type="predicted"/>
<evidence type="ECO:0008006" key="4">
    <source>
        <dbReference type="Google" id="ProtNLM"/>
    </source>
</evidence>
<dbReference type="EMBL" id="QZKU01000107">
    <property type="protein sequence ID" value="RJP17969.1"/>
    <property type="molecule type" value="Genomic_DNA"/>
</dbReference>
<organism evidence="2 3">
    <name type="scientific">Abyssobacteria bacterium (strain SURF_5)</name>
    <dbReference type="NCBI Taxonomy" id="2093360"/>
    <lineage>
        <taxon>Bacteria</taxon>
        <taxon>Pseudomonadati</taxon>
        <taxon>Candidatus Hydrogenedentota</taxon>
        <taxon>Candidatus Abyssobacteria</taxon>
    </lineage>
</organism>
<reference evidence="2 3" key="1">
    <citation type="journal article" date="2017" name="ISME J.">
        <title>Energy and carbon metabolisms in a deep terrestrial subsurface fluid microbial community.</title>
        <authorList>
            <person name="Momper L."/>
            <person name="Jungbluth S.P."/>
            <person name="Lee M.D."/>
            <person name="Amend J.P."/>
        </authorList>
    </citation>
    <scope>NUCLEOTIDE SEQUENCE [LARGE SCALE GENOMIC DNA]</scope>
    <source>
        <strain evidence="2">SURF_5</strain>
    </source>
</reference>
<keyword evidence="1" id="KW-0175">Coiled coil</keyword>
<evidence type="ECO:0000313" key="3">
    <source>
        <dbReference type="Proteomes" id="UP000265882"/>
    </source>
</evidence>
<feature type="coiled-coil region" evidence="1">
    <location>
        <begin position="46"/>
        <end position="83"/>
    </location>
</feature>
<comment type="caution">
    <text evidence="2">The sequence shown here is derived from an EMBL/GenBank/DDBJ whole genome shotgun (WGS) entry which is preliminary data.</text>
</comment>